<accession>A0AAV0WYS0</accession>
<proteinExistence type="predicted"/>
<keyword evidence="2" id="KW-1133">Transmembrane helix</keyword>
<evidence type="ECO:0000256" key="2">
    <source>
        <dbReference type="SAM" id="Phobius"/>
    </source>
</evidence>
<evidence type="ECO:0000256" key="1">
    <source>
        <dbReference type="SAM" id="MobiDB-lite"/>
    </source>
</evidence>
<name>A0AAV0WYS0_9HEMI</name>
<reference evidence="3 4" key="1">
    <citation type="submission" date="2023-01" db="EMBL/GenBank/DDBJ databases">
        <authorList>
            <person name="Whitehead M."/>
        </authorList>
    </citation>
    <scope>NUCLEOTIDE SEQUENCE [LARGE SCALE GENOMIC DNA]</scope>
</reference>
<keyword evidence="4" id="KW-1185">Reference proteome</keyword>
<gene>
    <name evidence="3" type="ORF">MEUPH1_LOCUS16117</name>
</gene>
<feature type="transmembrane region" description="Helical" evidence="2">
    <location>
        <begin position="101"/>
        <end position="126"/>
    </location>
</feature>
<dbReference type="AlphaFoldDB" id="A0AAV0WYS0"/>
<organism evidence="3 4">
    <name type="scientific">Macrosiphum euphorbiae</name>
    <name type="common">potato aphid</name>
    <dbReference type="NCBI Taxonomy" id="13131"/>
    <lineage>
        <taxon>Eukaryota</taxon>
        <taxon>Metazoa</taxon>
        <taxon>Ecdysozoa</taxon>
        <taxon>Arthropoda</taxon>
        <taxon>Hexapoda</taxon>
        <taxon>Insecta</taxon>
        <taxon>Pterygota</taxon>
        <taxon>Neoptera</taxon>
        <taxon>Paraneoptera</taxon>
        <taxon>Hemiptera</taxon>
        <taxon>Sternorrhyncha</taxon>
        <taxon>Aphidomorpha</taxon>
        <taxon>Aphidoidea</taxon>
        <taxon>Aphididae</taxon>
        <taxon>Macrosiphini</taxon>
        <taxon>Macrosiphum</taxon>
    </lineage>
</organism>
<comment type="caution">
    <text evidence="3">The sequence shown here is derived from an EMBL/GenBank/DDBJ whole genome shotgun (WGS) entry which is preliminary data.</text>
</comment>
<feature type="region of interest" description="Disordered" evidence="1">
    <location>
        <begin position="1"/>
        <end position="42"/>
    </location>
</feature>
<evidence type="ECO:0000313" key="4">
    <source>
        <dbReference type="Proteomes" id="UP001160148"/>
    </source>
</evidence>
<evidence type="ECO:0000313" key="3">
    <source>
        <dbReference type="EMBL" id="CAI6360868.1"/>
    </source>
</evidence>
<keyword evidence="2" id="KW-0472">Membrane</keyword>
<sequence length="217" mass="23600">MNDDDDGGSADGRRSVRHHGKHHKLAPPNRWPTTGGSAAAASVADVVRPASSVAGRHHRRHDVLVAAAGGNNTASRSPQPPPPHVLQHAAPDSMCYTTNEVLVIIAVTCFLNFAFILLIMTCVHCFTDPSHHKKFGSVAYAELGDELFDADMIDGDTVTLLNPTKSSRDALDYAYEKKNGFGECDLESCAPYRGLIHDHRCKSRRKSEDDLINAAFE</sequence>
<keyword evidence="2" id="KW-0812">Transmembrane</keyword>
<dbReference type="Proteomes" id="UP001160148">
    <property type="component" value="Unassembled WGS sequence"/>
</dbReference>
<protein>
    <submittedName>
        <fullName evidence="3">Uncharacterized protein</fullName>
    </submittedName>
</protein>
<dbReference type="EMBL" id="CARXXK010000003">
    <property type="protein sequence ID" value="CAI6360868.1"/>
    <property type="molecule type" value="Genomic_DNA"/>
</dbReference>
<feature type="compositionally biased region" description="Basic residues" evidence="1">
    <location>
        <begin position="15"/>
        <end position="25"/>
    </location>
</feature>